<proteinExistence type="predicted"/>
<evidence type="ECO:0000256" key="1">
    <source>
        <dbReference type="SAM" id="MobiDB-lite"/>
    </source>
</evidence>
<dbReference type="SUPFAM" id="SSF55961">
    <property type="entry name" value="Bet v1-like"/>
    <property type="match status" value="1"/>
</dbReference>
<comment type="caution">
    <text evidence="3">The sequence shown here is derived from an EMBL/GenBank/DDBJ whole genome shotgun (WGS) entry which is preliminary data.</text>
</comment>
<evidence type="ECO:0000259" key="2">
    <source>
        <dbReference type="Pfam" id="PF11274"/>
    </source>
</evidence>
<feature type="compositionally biased region" description="Basic and acidic residues" evidence="1">
    <location>
        <begin position="546"/>
        <end position="654"/>
    </location>
</feature>
<dbReference type="PANTHER" id="PTHR40370:SF1">
    <property type="entry name" value="DUF3074 DOMAIN-CONTAINING PROTEIN"/>
    <property type="match status" value="1"/>
</dbReference>
<accession>A0AAN9U7N2</accession>
<dbReference type="Pfam" id="PF11274">
    <property type="entry name" value="DUF3074"/>
    <property type="match status" value="1"/>
</dbReference>
<organism evidence="3 4">
    <name type="scientific">Cytospora paraplurivora</name>
    <dbReference type="NCBI Taxonomy" id="2898453"/>
    <lineage>
        <taxon>Eukaryota</taxon>
        <taxon>Fungi</taxon>
        <taxon>Dikarya</taxon>
        <taxon>Ascomycota</taxon>
        <taxon>Pezizomycotina</taxon>
        <taxon>Sordariomycetes</taxon>
        <taxon>Sordariomycetidae</taxon>
        <taxon>Diaporthales</taxon>
        <taxon>Cytosporaceae</taxon>
        <taxon>Cytospora</taxon>
    </lineage>
</organism>
<reference evidence="3 4" key="1">
    <citation type="journal article" date="2023" name="PLoS ONE">
        <title>Cytospora paraplurivora sp. nov. isolated from orchards with fruit tree decline syndrome in Ontario, Canada.</title>
        <authorList>
            <person name="Ilyukhin E."/>
            <person name="Nguyen H.D.T."/>
            <person name="Castle A.J."/>
            <person name="Ellouze W."/>
        </authorList>
    </citation>
    <scope>NUCLEOTIDE SEQUENCE [LARGE SCALE GENOMIC DNA]</scope>
    <source>
        <strain evidence="3 4">FDS-564</strain>
    </source>
</reference>
<feature type="compositionally biased region" description="Basic and acidic residues" evidence="1">
    <location>
        <begin position="80"/>
        <end position="90"/>
    </location>
</feature>
<feature type="compositionally biased region" description="Polar residues" evidence="1">
    <location>
        <begin position="68"/>
        <end position="79"/>
    </location>
</feature>
<feature type="region of interest" description="Disordered" evidence="1">
    <location>
        <begin position="697"/>
        <end position="730"/>
    </location>
</feature>
<keyword evidence="4" id="KW-1185">Reference proteome</keyword>
<dbReference type="Proteomes" id="UP001320245">
    <property type="component" value="Unassembled WGS sequence"/>
</dbReference>
<gene>
    <name evidence="3" type="ORF">SLS53_004711</name>
</gene>
<dbReference type="Gene3D" id="3.30.530.20">
    <property type="match status" value="1"/>
</dbReference>
<protein>
    <recommendedName>
        <fullName evidence="2">DUF3074 domain-containing protein</fullName>
    </recommendedName>
</protein>
<feature type="compositionally biased region" description="Polar residues" evidence="1">
    <location>
        <begin position="434"/>
        <end position="446"/>
    </location>
</feature>
<evidence type="ECO:0000313" key="4">
    <source>
        <dbReference type="Proteomes" id="UP001320245"/>
    </source>
</evidence>
<evidence type="ECO:0000313" key="3">
    <source>
        <dbReference type="EMBL" id="KAK7742125.1"/>
    </source>
</evidence>
<sequence length="730" mass="79731">MAHHEPLKALGPINWSDVTGKDLKEFLSTTFSSAHIVVDSIPPHPGTAAPHHHKNNHSDIGRTRSHTDSSVLATNNADHAQTERTGRDHANTTTASSNGHAVPDAAAIANSEKLRKEWKEVKIPPKDNPMDISVFKLAGKDGRGAWFARRSLHQGISYDKFRLGLEREFGETMKNSKGVGTGNVRGIGAEKRAEHIVCDGVGELEVWLLSAQFPGPTTPRDFLTLLLTGAAGEGEEERKKGNVPRQFMVVSRPCNHPECQPRPGFIRGNYESVEFIREVPINKPVRRVQSSMDVKRDELHSRHQATKSLDEPHGLNRVSQSFPSLPDFEHVGEHGADAGSETEMAIEWMMVTRSDPGGSVPRFMVEKGTPGGIVNDAGRFIKWLESKGLEDLAKPHGVDEQDSNQEVNKYDGVSATPTARHDPATPAHIPGTLPNGNTEPSSTQEEVQPGGFYNMIANALEVVHSSVAARLPGFAVSASGADTDSDQTYSSDSDDSDRSFASAQEEDETHTPMANAGGTAPPPLPSRPFDARSTAASVEVASIHSGKSDDTSSKASSQHEKALKKLHERQKKLDEKMAKQQERSIAHNGGDRQHQDAAGEDALAKLREKHEKEMARQEEQYRKEVKKIEEKRQKEEKKAEEKRRKAQEKEERENISIQLEKVKVERDVALKQVDILNEQVGALQAQVTKLVAQLGTHEGGQVKADDLAANGLGKPDDGGKVSHSSSPGSK</sequence>
<dbReference type="EMBL" id="JAJSPL020000016">
    <property type="protein sequence ID" value="KAK7742125.1"/>
    <property type="molecule type" value="Genomic_DNA"/>
</dbReference>
<feature type="region of interest" description="Disordered" evidence="1">
    <location>
        <begin position="413"/>
        <end position="448"/>
    </location>
</feature>
<feature type="region of interest" description="Disordered" evidence="1">
    <location>
        <begin position="477"/>
        <end position="654"/>
    </location>
</feature>
<feature type="domain" description="DUF3074" evidence="2">
    <location>
        <begin position="146"/>
        <end position="384"/>
    </location>
</feature>
<feature type="region of interest" description="Disordered" evidence="1">
    <location>
        <begin position="41"/>
        <end position="104"/>
    </location>
</feature>
<dbReference type="AlphaFoldDB" id="A0AAN9U7N2"/>
<dbReference type="InterPro" id="IPR024500">
    <property type="entry name" value="DUF3074"/>
</dbReference>
<dbReference type="PANTHER" id="PTHR40370">
    <property type="entry name" value="EXPRESSED PROTEIN"/>
    <property type="match status" value="1"/>
</dbReference>
<name>A0AAN9U7N2_9PEZI</name>
<dbReference type="InterPro" id="IPR023393">
    <property type="entry name" value="START-like_dom_sf"/>
</dbReference>
<feature type="compositionally biased region" description="Basic and acidic residues" evidence="1">
    <location>
        <begin position="56"/>
        <end position="67"/>
    </location>
</feature>